<organism evidence="1 2">
    <name type="scientific">Rhododendron molle</name>
    <name type="common">Chinese azalea</name>
    <name type="synonym">Azalea mollis</name>
    <dbReference type="NCBI Taxonomy" id="49168"/>
    <lineage>
        <taxon>Eukaryota</taxon>
        <taxon>Viridiplantae</taxon>
        <taxon>Streptophyta</taxon>
        <taxon>Embryophyta</taxon>
        <taxon>Tracheophyta</taxon>
        <taxon>Spermatophyta</taxon>
        <taxon>Magnoliopsida</taxon>
        <taxon>eudicotyledons</taxon>
        <taxon>Gunneridae</taxon>
        <taxon>Pentapetalae</taxon>
        <taxon>asterids</taxon>
        <taxon>Ericales</taxon>
        <taxon>Ericaceae</taxon>
        <taxon>Ericoideae</taxon>
        <taxon>Rhodoreae</taxon>
        <taxon>Rhododendron</taxon>
    </lineage>
</organism>
<proteinExistence type="predicted"/>
<sequence>MAFESSSATCRDPKSTEKTSQSLLLTEDSQPLPKLPCEIVVEILSETSRQVSAATEVRLQVMAFFDF</sequence>
<protein>
    <submittedName>
        <fullName evidence="1">Uncharacterized protein</fullName>
    </submittedName>
</protein>
<evidence type="ECO:0000313" key="2">
    <source>
        <dbReference type="Proteomes" id="UP001062846"/>
    </source>
</evidence>
<dbReference type="Proteomes" id="UP001062846">
    <property type="component" value="Chromosome 5"/>
</dbReference>
<evidence type="ECO:0000313" key="1">
    <source>
        <dbReference type="EMBL" id="KAI8556204.1"/>
    </source>
</evidence>
<comment type="caution">
    <text evidence="1">The sequence shown here is derived from an EMBL/GenBank/DDBJ whole genome shotgun (WGS) entry which is preliminary data.</text>
</comment>
<name>A0ACC0NTL1_RHOML</name>
<reference evidence="1" key="1">
    <citation type="submission" date="2022-02" db="EMBL/GenBank/DDBJ databases">
        <title>Plant Genome Project.</title>
        <authorList>
            <person name="Zhang R.-G."/>
        </authorList>
    </citation>
    <scope>NUCLEOTIDE SEQUENCE</scope>
    <source>
        <strain evidence="1">AT1</strain>
    </source>
</reference>
<dbReference type="EMBL" id="CM046392">
    <property type="protein sequence ID" value="KAI8556204.1"/>
    <property type="molecule type" value="Genomic_DNA"/>
</dbReference>
<keyword evidence="2" id="KW-1185">Reference proteome</keyword>
<gene>
    <name evidence="1" type="ORF">RHMOL_Rhmol05G0234100</name>
</gene>
<accession>A0ACC0NTL1</accession>